<evidence type="ECO:0000256" key="4">
    <source>
        <dbReference type="ARBA" id="ARBA00022884"/>
    </source>
</evidence>
<dbReference type="SMART" id="SM00490">
    <property type="entry name" value="HELICc"/>
    <property type="match status" value="1"/>
</dbReference>
<dbReference type="GO" id="GO:0016787">
    <property type="term" value="F:hydrolase activity"/>
    <property type="evidence" value="ECO:0007669"/>
    <property type="project" value="UniProtKB-KW"/>
</dbReference>
<evidence type="ECO:0000256" key="5">
    <source>
        <dbReference type="ARBA" id="ARBA00024355"/>
    </source>
</evidence>
<evidence type="ECO:0000256" key="2">
    <source>
        <dbReference type="ARBA" id="ARBA00022801"/>
    </source>
</evidence>
<dbReference type="CDD" id="cd18787">
    <property type="entry name" value="SF2_C_DEAD"/>
    <property type="match status" value="1"/>
</dbReference>
<name>A0A8S1HWD0_9PELO</name>
<dbReference type="Proteomes" id="UP000835052">
    <property type="component" value="Unassembled WGS sequence"/>
</dbReference>
<comment type="catalytic activity">
    <reaction evidence="6 7">
        <text>ATP + H2O = ADP + phosphate + H(+)</text>
        <dbReference type="Rhea" id="RHEA:13065"/>
        <dbReference type="ChEBI" id="CHEBI:15377"/>
        <dbReference type="ChEBI" id="CHEBI:15378"/>
        <dbReference type="ChEBI" id="CHEBI:30616"/>
        <dbReference type="ChEBI" id="CHEBI:43474"/>
        <dbReference type="ChEBI" id="CHEBI:456216"/>
        <dbReference type="EC" id="3.6.4.13"/>
    </reaction>
</comment>
<evidence type="ECO:0000313" key="12">
    <source>
        <dbReference type="Proteomes" id="UP000835052"/>
    </source>
</evidence>
<dbReference type="EMBL" id="CAJGYM010000143">
    <property type="protein sequence ID" value="CAD6198892.1"/>
    <property type="molecule type" value="Genomic_DNA"/>
</dbReference>
<feature type="compositionally biased region" description="Acidic residues" evidence="8">
    <location>
        <begin position="40"/>
        <end position="50"/>
    </location>
</feature>
<dbReference type="AlphaFoldDB" id="A0A8S1HWD0"/>
<feature type="region of interest" description="Disordered" evidence="8">
    <location>
        <begin position="16"/>
        <end position="88"/>
    </location>
</feature>
<dbReference type="PANTHER" id="PTHR24031">
    <property type="entry name" value="RNA HELICASE"/>
    <property type="match status" value="1"/>
</dbReference>
<protein>
    <recommendedName>
        <fullName evidence="7">ATP-dependent RNA helicase</fullName>
        <ecNumber evidence="7">3.6.4.13</ecNumber>
    </recommendedName>
</protein>
<evidence type="ECO:0000256" key="6">
    <source>
        <dbReference type="ARBA" id="ARBA00047984"/>
    </source>
</evidence>
<dbReference type="GO" id="GO:0005524">
    <property type="term" value="F:ATP binding"/>
    <property type="evidence" value="ECO:0007669"/>
    <property type="project" value="UniProtKB-UniRule"/>
</dbReference>
<keyword evidence="3 7" id="KW-0067">ATP-binding</keyword>
<dbReference type="Gene3D" id="3.40.50.300">
    <property type="entry name" value="P-loop containing nucleotide triphosphate hydrolases"/>
    <property type="match status" value="2"/>
</dbReference>
<proteinExistence type="inferred from homology"/>
<dbReference type="OrthoDB" id="360161at2759"/>
<evidence type="ECO:0000313" key="11">
    <source>
        <dbReference type="EMBL" id="CAD6198892.1"/>
    </source>
</evidence>
<keyword evidence="4 7" id="KW-0694">RNA-binding</keyword>
<dbReference type="PROSITE" id="PS51192">
    <property type="entry name" value="HELICASE_ATP_BIND_1"/>
    <property type="match status" value="1"/>
</dbReference>
<keyword evidence="12" id="KW-1185">Reference proteome</keyword>
<dbReference type="PROSITE" id="PS51194">
    <property type="entry name" value="HELICASE_CTER"/>
    <property type="match status" value="1"/>
</dbReference>
<feature type="compositionally biased region" description="Basic and acidic residues" evidence="8">
    <location>
        <begin position="75"/>
        <end position="88"/>
    </location>
</feature>
<evidence type="ECO:0000256" key="1">
    <source>
        <dbReference type="ARBA" id="ARBA00022741"/>
    </source>
</evidence>
<sequence>MRSIVKTLSFGVKNFKQKEKEENESGKSATIINEQGDFQIDGDSDNDNEEETLKGPIKILSDDGTKKKKNKKRKAEKEENRGAENDEEVDKKLDKLMGTVRRANRIFIWGDDVPHPILRFEDVAMPKHLSEHLNETKIADPSPIQMQAIPLMLQRRNVLASAPTGSGKTLAFVIPVVKEITRLKKLKKYSAGDKLLVIVLEPTRELATQTFNEFSKYAGPNIRVACFNDESTVPDAEVLVSTPNRLVYHIKDLNTKFLRWLIVDESDRLFEVIEGQEKCFRNQLATVYRACTGKFTRRAFFSATFSYEVETWCKENIDNVGMVCIGERNSSNTNVKQELQYCGSEDGKRMAIKTLLKTKFSPPALVFVQSKERAAQLVQFLSGIDEKLRVDSISSEKSDKQRDATMEAFRKGQLWVLVCTELLGRGLDLSNVNLVINYDIPTSIVSYIHRIGRTGRAGKVGRAVTYFSEDDLKYIRPIATVIRQAGFEVPDYLLTLKKVSRNEKQHLLKHAPRRQKIAFVRSREIKKKRRSWLPNLKKK</sequence>
<comment type="domain">
    <text evidence="7">The Q motif is unique to and characteristic of the DEAD box family of RNA helicases and controls ATP binding and hydrolysis.</text>
</comment>
<dbReference type="EC" id="3.6.4.13" evidence="7"/>
<evidence type="ECO:0000256" key="7">
    <source>
        <dbReference type="RuleBase" id="RU365068"/>
    </source>
</evidence>
<dbReference type="InterPro" id="IPR027417">
    <property type="entry name" value="P-loop_NTPase"/>
</dbReference>
<accession>A0A8S1HWD0</accession>
<keyword evidence="7" id="KW-0347">Helicase</keyword>
<dbReference type="CDD" id="cd17957">
    <property type="entry name" value="DEADc_DDX52"/>
    <property type="match status" value="1"/>
</dbReference>
<keyword evidence="1 7" id="KW-0547">Nucleotide-binding</keyword>
<comment type="similarity">
    <text evidence="5">Belongs to the DEAD box helicase family. DDX52/ROK1 subfamily.</text>
</comment>
<gene>
    <name evidence="11" type="ORF">CAUJ_LOCUS14797</name>
</gene>
<keyword evidence="2 7" id="KW-0378">Hydrolase</keyword>
<dbReference type="SMART" id="SM00487">
    <property type="entry name" value="DEXDc"/>
    <property type="match status" value="1"/>
</dbReference>
<dbReference type="GO" id="GO:0030490">
    <property type="term" value="P:maturation of SSU-rRNA"/>
    <property type="evidence" value="ECO:0007669"/>
    <property type="project" value="InterPro"/>
</dbReference>
<dbReference type="InterPro" id="IPR014001">
    <property type="entry name" value="Helicase_ATP-bd"/>
</dbReference>
<evidence type="ECO:0000256" key="3">
    <source>
        <dbReference type="ARBA" id="ARBA00022840"/>
    </source>
</evidence>
<feature type="domain" description="Helicase C-terminal" evidence="10">
    <location>
        <begin position="334"/>
        <end position="497"/>
    </location>
</feature>
<evidence type="ECO:0000259" key="10">
    <source>
        <dbReference type="PROSITE" id="PS51194"/>
    </source>
</evidence>
<organism evidence="11 12">
    <name type="scientific">Caenorhabditis auriculariae</name>
    <dbReference type="NCBI Taxonomy" id="2777116"/>
    <lineage>
        <taxon>Eukaryota</taxon>
        <taxon>Metazoa</taxon>
        <taxon>Ecdysozoa</taxon>
        <taxon>Nematoda</taxon>
        <taxon>Chromadorea</taxon>
        <taxon>Rhabditida</taxon>
        <taxon>Rhabditina</taxon>
        <taxon>Rhabditomorpha</taxon>
        <taxon>Rhabditoidea</taxon>
        <taxon>Rhabditidae</taxon>
        <taxon>Peloderinae</taxon>
        <taxon>Caenorhabditis</taxon>
    </lineage>
</organism>
<feature type="compositionally biased region" description="Basic and acidic residues" evidence="8">
    <location>
        <begin position="16"/>
        <end position="25"/>
    </location>
</feature>
<dbReference type="InterPro" id="IPR011545">
    <property type="entry name" value="DEAD/DEAH_box_helicase_dom"/>
</dbReference>
<dbReference type="SUPFAM" id="SSF52540">
    <property type="entry name" value="P-loop containing nucleoside triphosphate hydrolases"/>
    <property type="match status" value="1"/>
</dbReference>
<evidence type="ECO:0000259" key="9">
    <source>
        <dbReference type="PROSITE" id="PS51192"/>
    </source>
</evidence>
<reference evidence="11" key="1">
    <citation type="submission" date="2020-10" db="EMBL/GenBank/DDBJ databases">
        <authorList>
            <person name="Kikuchi T."/>
        </authorList>
    </citation>
    <scope>NUCLEOTIDE SEQUENCE</scope>
    <source>
        <strain evidence="11">NKZ352</strain>
    </source>
</reference>
<feature type="domain" description="Helicase ATP-binding" evidence="9">
    <location>
        <begin position="149"/>
        <end position="323"/>
    </location>
</feature>
<comment type="caution">
    <text evidence="11">The sequence shown here is derived from an EMBL/GenBank/DDBJ whole genome shotgun (WGS) entry which is preliminary data.</text>
</comment>
<dbReference type="Pfam" id="PF00270">
    <property type="entry name" value="DEAD"/>
    <property type="match status" value="1"/>
</dbReference>
<dbReference type="InterPro" id="IPR001650">
    <property type="entry name" value="Helicase_C-like"/>
</dbReference>
<dbReference type="InterPro" id="IPR044764">
    <property type="entry name" value="DDX52/Rok1_DEADc"/>
</dbReference>
<dbReference type="GO" id="GO:0003723">
    <property type="term" value="F:RNA binding"/>
    <property type="evidence" value="ECO:0007669"/>
    <property type="project" value="UniProtKB-UniRule"/>
</dbReference>
<dbReference type="Pfam" id="PF00271">
    <property type="entry name" value="Helicase_C"/>
    <property type="match status" value="1"/>
</dbReference>
<evidence type="ECO:0000256" key="8">
    <source>
        <dbReference type="SAM" id="MobiDB-lite"/>
    </source>
</evidence>
<dbReference type="GO" id="GO:0003724">
    <property type="term" value="F:RNA helicase activity"/>
    <property type="evidence" value="ECO:0007669"/>
    <property type="project" value="UniProtKB-EC"/>
</dbReference>
<comment type="function">
    <text evidence="7">RNA helicase.</text>
</comment>